<dbReference type="GO" id="GO:0003676">
    <property type="term" value="F:nucleic acid binding"/>
    <property type="evidence" value="ECO:0007669"/>
    <property type="project" value="InterPro"/>
</dbReference>
<feature type="domain" description="C2H2-type" evidence="7">
    <location>
        <begin position="313"/>
        <end position="337"/>
    </location>
</feature>
<reference evidence="8" key="4">
    <citation type="submission" date="2021-02" db="EMBL/GenBank/DDBJ databases">
        <title>Aspergillus luchuensis mut. kawachii IFO 4304 genome sequence.</title>
        <authorList>
            <person name="Mori K."/>
            <person name="Kadooka C."/>
            <person name="Goto M."/>
            <person name="Futagami T."/>
        </authorList>
    </citation>
    <scope>NUCLEOTIDE SEQUENCE</scope>
    <source>
        <strain evidence="8">IFO 4308</strain>
    </source>
</reference>
<evidence type="ECO:0000313" key="10">
    <source>
        <dbReference type="Proteomes" id="UP000075230"/>
    </source>
</evidence>
<dbReference type="EMBL" id="BCWF01000024">
    <property type="protein sequence ID" value="GAT28359.1"/>
    <property type="molecule type" value="Genomic_DNA"/>
</dbReference>
<dbReference type="PROSITE" id="PS50076">
    <property type="entry name" value="DNAJ_2"/>
    <property type="match status" value="1"/>
</dbReference>
<dbReference type="EMBL" id="AP024432">
    <property type="protein sequence ID" value="BCS05173.1"/>
    <property type="molecule type" value="Genomic_DNA"/>
</dbReference>
<proteinExistence type="predicted"/>
<dbReference type="AlphaFoldDB" id="A0A146FSY4"/>
<evidence type="ECO:0000256" key="4">
    <source>
        <dbReference type="PROSITE-ProRule" id="PRU00042"/>
    </source>
</evidence>
<dbReference type="KEGG" id="aluc:AKAW2_80974A"/>
<dbReference type="InterPro" id="IPR054076">
    <property type="entry name" value="ZUO1-like_ZHD"/>
</dbReference>
<dbReference type="Gene3D" id="1.10.287.110">
    <property type="entry name" value="DnaJ domain"/>
    <property type="match status" value="1"/>
</dbReference>
<dbReference type="RefSeq" id="XP_041548935.1">
    <property type="nucleotide sequence ID" value="XM_041682054.1"/>
</dbReference>
<evidence type="ECO:0000259" key="7">
    <source>
        <dbReference type="PROSITE" id="PS50157"/>
    </source>
</evidence>
<evidence type="ECO:0000256" key="1">
    <source>
        <dbReference type="ARBA" id="ARBA00022723"/>
    </source>
</evidence>
<evidence type="ECO:0000256" key="5">
    <source>
        <dbReference type="SAM" id="MobiDB-lite"/>
    </source>
</evidence>
<dbReference type="PROSITE" id="PS00028">
    <property type="entry name" value="ZINC_FINGER_C2H2_1"/>
    <property type="match status" value="2"/>
</dbReference>
<dbReference type="PROSITE" id="PS50157">
    <property type="entry name" value="ZINC_FINGER_C2H2_2"/>
    <property type="match status" value="2"/>
</dbReference>
<dbReference type="InterPro" id="IPR036236">
    <property type="entry name" value="Znf_C2H2_sf"/>
</dbReference>
<reference evidence="8" key="3">
    <citation type="submission" date="2021-01" db="EMBL/GenBank/DDBJ databases">
        <authorList>
            <consortium name="Aspergillus luchuensis mut. kawachii IFO 4304 genome sequencing consortium"/>
            <person name="Kazuki M."/>
            <person name="Futagami T."/>
        </authorList>
    </citation>
    <scope>NUCLEOTIDE SEQUENCE</scope>
    <source>
        <strain evidence="8">IFO 4308</strain>
    </source>
</reference>
<dbReference type="Proteomes" id="UP000661280">
    <property type="component" value="Chromosome 8"/>
</dbReference>
<dbReference type="Pfam" id="PF21884">
    <property type="entry name" value="ZUO1-like_ZHD"/>
    <property type="match status" value="1"/>
</dbReference>
<keyword evidence="11" id="KW-1185">Reference proteome</keyword>
<dbReference type="Gene3D" id="3.30.160.60">
    <property type="entry name" value="Classic Zinc Finger"/>
    <property type="match status" value="1"/>
</dbReference>
<dbReference type="Pfam" id="PF12171">
    <property type="entry name" value="zf-C2H2_jaz"/>
    <property type="match status" value="1"/>
</dbReference>
<feature type="domain" description="J" evidence="6">
    <location>
        <begin position="25"/>
        <end position="91"/>
    </location>
</feature>
<dbReference type="SMART" id="SM00451">
    <property type="entry name" value="ZnF_U1"/>
    <property type="match status" value="1"/>
</dbReference>
<dbReference type="InterPro" id="IPR013087">
    <property type="entry name" value="Znf_C2H2_type"/>
</dbReference>
<dbReference type="GO" id="GO:0008270">
    <property type="term" value="F:zinc ion binding"/>
    <property type="evidence" value="ECO:0007669"/>
    <property type="project" value="UniProtKB-KW"/>
</dbReference>
<organism evidence="9 10">
    <name type="scientific">Aspergillus kawachii</name>
    <name type="common">White koji mold</name>
    <name type="synonym">Aspergillus awamori var. kawachi</name>
    <dbReference type="NCBI Taxonomy" id="1069201"/>
    <lineage>
        <taxon>Eukaryota</taxon>
        <taxon>Fungi</taxon>
        <taxon>Dikarya</taxon>
        <taxon>Ascomycota</taxon>
        <taxon>Pezizomycotina</taxon>
        <taxon>Eurotiomycetes</taxon>
        <taxon>Eurotiomycetidae</taxon>
        <taxon>Eurotiales</taxon>
        <taxon>Aspergillaceae</taxon>
        <taxon>Aspergillus</taxon>
        <taxon>Aspergillus subgen. Circumdati</taxon>
    </lineage>
</organism>
<dbReference type="PROSITE" id="PS00636">
    <property type="entry name" value="DNAJ_1"/>
    <property type="match status" value="1"/>
</dbReference>
<protein>
    <submittedName>
        <fullName evidence="9">C2H2 finger domain protein</fullName>
    </submittedName>
</protein>
<accession>A0A146FSY4</accession>
<dbReference type="PANTHER" id="PTHR44029">
    <property type="entry name" value="DNAJ HOMOLOG SUBFAMILY C MEMBER 21"/>
    <property type="match status" value="1"/>
</dbReference>
<dbReference type="Proteomes" id="UP000075230">
    <property type="component" value="Unassembled WGS sequence"/>
</dbReference>
<dbReference type="Pfam" id="PF00226">
    <property type="entry name" value="DnaJ"/>
    <property type="match status" value="1"/>
</dbReference>
<reference evidence="9 10" key="1">
    <citation type="journal article" date="2016" name="DNA Res.">
        <title>Genome sequence of Aspergillus luchuensis NBRC 4314.</title>
        <authorList>
            <person name="Yamada O."/>
            <person name="Machida M."/>
            <person name="Hosoyama A."/>
            <person name="Goto M."/>
            <person name="Takahashi T."/>
            <person name="Futagami T."/>
            <person name="Yamagata Y."/>
            <person name="Takeuchi M."/>
            <person name="Kobayashi T."/>
            <person name="Koike H."/>
            <person name="Abe K."/>
            <person name="Asai K."/>
            <person name="Arita M."/>
            <person name="Fujita N."/>
            <person name="Fukuda K."/>
            <person name="Higa K."/>
            <person name="Horikawa H."/>
            <person name="Ishikawa T."/>
            <person name="Jinno K."/>
            <person name="Kato Y."/>
            <person name="Kirimura K."/>
            <person name="Mizutani O."/>
            <person name="Nakasone K."/>
            <person name="Sano M."/>
            <person name="Shiraishi Y."/>
            <person name="Tsukahara M."/>
            <person name="Gomi K."/>
        </authorList>
    </citation>
    <scope>NUCLEOTIDE SEQUENCE [LARGE SCALE GENOMIC DNA]</scope>
    <source>
        <strain evidence="9 10">RIB 2604</strain>
    </source>
</reference>
<dbReference type="InterPro" id="IPR003604">
    <property type="entry name" value="Matrin/U1-like-C_Znf_C2H2"/>
</dbReference>
<dbReference type="Pfam" id="PF12874">
    <property type="entry name" value="zf-met"/>
    <property type="match status" value="1"/>
</dbReference>
<feature type="domain" description="C2H2-type" evidence="7">
    <location>
        <begin position="506"/>
        <end position="535"/>
    </location>
</feature>
<dbReference type="GO" id="GO:0005737">
    <property type="term" value="C:cytoplasm"/>
    <property type="evidence" value="ECO:0007669"/>
    <property type="project" value="TreeGrafter"/>
</dbReference>
<evidence type="ECO:0000256" key="3">
    <source>
        <dbReference type="ARBA" id="ARBA00022833"/>
    </source>
</evidence>
<dbReference type="SMART" id="SM00271">
    <property type="entry name" value="DnaJ"/>
    <property type="match status" value="1"/>
</dbReference>
<dbReference type="CDD" id="cd06257">
    <property type="entry name" value="DnaJ"/>
    <property type="match status" value="1"/>
</dbReference>
<dbReference type="InterPro" id="IPR001623">
    <property type="entry name" value="DnaJ_domain"/>
</dbReference>
<evidence type="ECO:0000313" key="9">
    <source>
        <dbReference type="EMBL" id="GAT28359.1"/>
    </source>
</evidence>
<feature type="region of interest" description="Disordered" evidence="5">
    <location>
        <begin position="382"/>
        <end position="421"/>
    </location>
</feature>
<dbReference type="InterPro" id="IPR018253">
    <property type="entry name" value="DnaJ_domain_CS"/>
</dbReference>
<evidence type="ECO:0000259" key="6">
    <source>
        <dbReference type="PROSITE" id="PS50076"/>
    </source>
</evidence>
<dbReference type="SMART" id="SM00355">
    <property type="entry name" value="ZnF_C2H2"/>
    <property type="match status" value="2"/>
</dbReference>
<reference evidence="10" key="2">
    <citation type="submission" date="2016-02" db="EMBL/GenBank/DDBJ databases">
        <title>Genome sequencing of Aspergillus luchuensis NBRC 4314.</title>
        <authorList>
            <person name="Yamada O."/>
        </authorList>
    </citation>
    <scope>NUCLEOTIDE SEQUENCE [LARGE SCALE GENOMIC DNA]</scope>
    <source>
        <strain evidence="10">RIB 2604</strain>
    </source>
</reference>
<evidence type="ECO:0000313" key="8">
    <source>
        <dbReference type="EMBL" id="BCS05173.1"/>
    </source>
</evidence>
<feature type="region of interest" description="Disordered" evidence="5">
    <location>
        <begin position="477"/>
        <end position="509"/>
    </location>
</feature>
<sequence>MGQFQSSTSEENASSSAGSPDKKLDYYELLQVNWDASAEEIKKAYRRKALELHPDRNYGNVESATKLFAEVQSAYEVLSDPQERSWYDTHRDVLLGSQGSSGNSGSPHSSRTTTADDVYRIFSRFSPQMEFSDSSDGFYGGLREVFSRLAAEEEIACRGENVEIISYPTFGCRGDDFERVVRPFYVAWGGFSTKKSFAWKDVYRYSEAPDRRVRRLMEKENKRLREEGIREFNDAVRSLVAFVKKRDPRYKTSTQSESQRQEFLRQSAASQAAKSRAANQAKLRDHITQDWAKSEEFEDDETVSSTETEPEVFECVVCRKNFKSLNQFEAHERSKKHVKAIKQLQKEMRNENKQLGLAGDSSEYEAQAAMTFVPDDQAMRVSNADSTPCRSTSGNTLGIDDNEGGIPAPNNAGESQGQRVSHESLRGYIDQNSESEIDYASREVVEGRLQLTSDSTQDTTDAAASLSSDFTHLELDPSKPAVQKLGKAKQKRLKKAEQAKGQSLGTQCTTCSASFPSRTQLFSHLKESDHAQVKGVTRHRKKRV</sequence>
<dbReference type="PRINTS" id="PR00625">
    <property type="entry name" value="JDOMAIN"/>
</dbReference>
<keyword evidence="3" id="KW-0862">Zinc</keyword>
<feature type="compositionally biased region" description="Low complexity" evidence="5">
    <location>
        <begin position="1"/>
        <end position="19"/>
    </location>
</feature>
<keyword evidence="2 4" id="KW-0863">Zinc-finger</keyword>
<dbReference type="OrthoDB" id="5894at2759"/>
<dbReference type="SUPFAM" id="SSF46565">
    <property type="entry name" value="Chaperone J-domain"/>
    <property type="match status" value="1"/>
</dbReference>
<dbReference type="GeneID" id="64966494"/>
<dbReference type="PANTHER" id="PTHR44029:SF1">
    <property type="entry name" value="DNAJ HOMOLOG SUBFAMILY C MEMBER 21"/>
    <property type="match status" value="1"/>
</dbReference>
<name>A0A146FSY4_ASPKA</name>
<dbReference type="InterPro" id="IPR022755">
    <property type="entry name" value="Znf_C2H2_jaz"/>
</dbReference>
<dbReference type="VEuPathDB" id="FungiDB:ASPFODRAFT_41935"/>
<dbReference type="SUPFAM" id="SSF57667">
    <property type="entry name" value="beta-beta-alpha zinc fingers"/>
    <property type="match status" value="1"/>
</dbReference>
<dbReference type="InterPro" id="IPR036869">
    <property type="entry name" value="J_dom_sf"/>
</dbReference>
<evidence type="ECO:0000256" key="2">
    <source>
        <dbReference type="ARBA" id="ARBA00022771"/>
    </source>
</evidence>
<feature type="region of interest" description="Disordered" evidence="5">
    <location>
        <begin position="1"/>
        <end position="21"/>
    </location>
</feature>
<dbReference type="InterPro" id="IPR051964">
    <property type="entry name" value="Chaperone_stress_response"/>
</dbReference>
<feature type="compositionally biased region" description="Polar residues" evidence="5">
    <location>
        <begin position="383"/>
        <end position="396"/>
    </location>
</feature>
<keyword evidence="1" id="KW-0479">Metal-binding</keyword>
<evidence type="ECO:0000313" key="11">
    <source>
        <dbReference type="Proteomes" id="UP000661280"/>
    </source>
</evidence>
<gene>
    <name evidence="8" type="ORF">AKAW2_80974A</name>
    <name evidence="9" type="ORF">RIB2604_02504380</name>
</gene>